<keyword evidence="6" id="KW-1271">Inflammasome</keyword>
<organism evidence="10 11">
    <name type="scientific">Gopherus evgoodei</name>
    <name type="common">Goodes thornscrub tortoise</name>
    <dbReference type="NCBI Taxonomy" id="1825980"/>
    <lineage>
        <taxon>Eukaryota</taxon>
        <taxon>Metazoa</taxon>
        <taxon>Chordata</taxon>
        <taxon>Craniata</taxon>
        <taxon>Vertebrata</taxon>
        <taxon>Euteleostomi</taxon>
        <taxon>Archelosauria</taxon>
        <taxon>Testudinata</taxon>
        <taxon>Testudines</taxon>
        <taxon>Cryptodira</taxon>
        <taxon>Durocryptodira</taxon>
        <taxon>Testudinoidea</taxon>
        <taxon>Testudinidae</taxon>
        <taxon>Gopherus</taxon>
    </lineage>
</organism>
<evidence type="ECO:0000256" key="2">
    <source>
        <dbReference type="ARBA" id="ARBA00022490"/>
    </source>
</evidence>
<evidence type="ECO:0000256" key="6">
    <source>
        <dbReference type="ARBA" id="ARBA00023233"/>
    </source>
</evidence>
<keyword evidence="3" id="KW-0399">Innate immunity</keyword>
<dbReference type="RefSeq" id="XP_030418410.1">
    <property type="nucleotide sequence ID" value="XM_030562550.1"/>
</dbReference>
<dbReference type="PROSITE" id="PS50209">
    <property type="entry name" value="CARD"/>
    <property type="match status" value="1"/>
</dbReference>
<dbReference type="GO" id="GO:0006954">
    <property type="term" value="P:inflammatory response"/>
    <property type="evidence" value="ECO:0007669"/>
    <property type="project" value="UniProtKB-KW"/>
</dbReference>
<dbReference type="InterPro" id="IPR004020">
    <property type="entry name" value="DAPIN"/>
</dbReference>
<dbReference type="GO" id="GO:0042981">
    <property type="term" value="P:regulation of apoptotic process"/>
    <property type="evidence" value="ECO:0007669"/>
    <property type="project" value="InterPro"/>
</dbReference>
<dbReference type="Pfam" id="PF02758">
    <property type="entry name" value="PYRIN"/>
    <property type="match status" value="1"/>
</dbReference>
<feature type="domain" description="Pyrin" evidence="9">
    <location>
        <begin position="1"/>
        <end position="92"/>
    </location>
</feature>
<dbReference type="PROSITE" id="PS50824">
    <property type="entry name" value="DAPIN"/>
    <property type="match status" value="1"/>
</dbReference>
<dbReference type="Gene3D" id="1.10.533.10">
    <property type="entry name" value="Death Domain, Fas"/>
    <property type="match status" value="2"/>
</dbReference>
<feature type="region of interest" description="Disordered" evidence="7">
    <location>
        <begin position="89"/>
        <end position="151"/>
    </location>
</feature>
<dbReference type="PANTHER" id="PTHR46985">
    <property type="entry name" value="NACHT, LRR AND PYD DOMAINS-CONTAINING PROTEIN 1"/>
    <property type="match status" value="1"/>
</dbReference>
<dbReference type="Ensembl" id="ENSGEVT00005014426.1">
    <property type="protein sequence ID" value="ENSGEVP00005013768.1"/>
    <property type="gene ID" value="ENSGEVG00005009803.1"/>
</dbReference>
<dbReference type="GeneID" id="115651466"/>
<dbReference type="InterPro" id="IPR033516">
    <property type="entry name" value="CARD8/ASC/NALP1_CARD"/>
</dbReference>
<sequence>MGKTVRDHLVDTLEELGQDQFKKFKTKLNAFPVREGYGNIPRGRLEKADALDVCDKLISFYREEYAVEVTVEVLTDINERELAARLRRATGTGSGGKGQQPEPSDSATGKEGSGGKGQQLEPSDSATGKEGSGGKGQKPGPSDSATGKEEEHFVDRYRVQLIERTTPVEPILDLLHATVLDNEQYQTIRSGSTSQEKMRKLYQLMPSWNKKCKDQFYEALKAKNRFLIEDLEGN</sequence>
<proteinExistence type="predicted"/>
<dbReference type="OrthoDB" id="10058437at2759"/>
<dbReference type="PANTHER" id="PTHR46985:SF2">
    <property type="entry name" value="APOPTOSIS-ASSOCIATED SPECK-LIKE PROTEIN CONTAINING A CARD"/>
    <property type="match status" value="1"/>
</dbReference>
<dbReference type="Pfam" id="PF00619">
    <property type="entry name" value="CARD"/>
    <property type="match status" value="1"/>
</dbReference>
<evidence type="ECO:0000259" key="9">
    <source>
        <dbReference type="PROSITE" id="PS50824"/>
    </source>
</evidence>
<dbReference type="CDD" id="cd08330">
    <property type="entry name" value="CARD_ASC_NALP1"/>
    <property type="match status" value="1"/>
</dbReference>
<dbReference type="GO" id="GO:0045087">
    <property type="term" value="P:innate immune response"/>
    <property type="evidence" value="ECO:0007669"/>
    <property type="project" value="UniProtKB-KW"/>
</dbReference>
<keyword evidence="11" id="KW-1185">Reference proteome</keyword>
<evidence type="ECO:0000256" key="3">
    <source>
        <dbReference type="ARBA" id="ARBA00022588"/>
    </source>
</evidence>
<feature type="domain" description="CARD" evidence="8">
    <location>
        <begin position="146"/>
        <end position="234"/>
    </location>
</feature>
<dbReference type="InterPro" id="IPR011029">
    <property type="entry name" value="DEATH-like_dom_sf"/>
</dbReference>
<dbReference type="Proteomes" id="UP000694390">
    <property type="component" value="Unassembled WGS sequence"/>
</dbReference>
<dbReference type="InterPro" id="IPR051249">
    <property type="entry name" value="NLRP_Inflammasome"/>
</dbReference>
<dbReference type="FunFam" id="1.10.533.10:FF:000013">
    <property type="entry name" value="Apoptosis-associated speck-like protein containing a CARD"/>
    <property type="match status" value="1"/>
</dbReference>
<comment type="subcellular location">
    <subcellularLocation>
        <location evidence="1">Inflammasome</location>
    </subcellularLocation>
</comment>
<reference evidence="10" key="2">
    <citation type="submission" date="2025-09" db="UniProtKB">
        <authorList>
            <consortium name="Ensembl"/>
        </authorList>
    </citation>
    <scope>IDENTIFICATION</scope>
</reference>
<dbReference type="InterPro" id="IPR001315">
    <property type="entry name" value="CARD"/>
</dbReference>
<keyword evidence="4" id="KW-0391">Immunity</keyword>
<evidence type="ECO:0000256" key="4">
    <source>
        <dbReference type="ARBA" id="ARBA00022859"/>
    </source>
</evidence>
<protein>
    <submittedName>
        <fullName evidence="10">Apoptosis-associated speck-like protein containing a CARD</fullName>
    </submittedName>
</protein>
<name>A0A8C4WDX1_9SAUR</name>
<evidence type="ECO:0000313" key="10">
    <source>
        <dbReference type="Ensembl" id="ENSGEVP00005013768.1"/>
    </source>
</evidence>
<keyword evidence="5" id="KW-0395">Inflammatory response</keyword>
<evidence type="ECO:0000313" key="11">
    <source>
        <dbReference type="Proteomes" id="UP000694390"/>
    </source>
</evidence>
<dbReference type="SUPFAM" id="SSF47986">
    <property type="entry name" value="DEATH domain"/>
    <property type="match status" value="2"/>
</dbReference>
<dbReference type="CDD" id="cd08321">
    <property type="entry name" value="Pyrin_ASC-like"/>
    <property type="match status" value="1"/>
</dbReference>
<evidence type="ECO:0000259" key="8">
    <source>
        <dbReference type="PROSITE" id="PS50209"/>
    </source>
</evidence>
<keyword evidence="2" id="KW-0963">Cytoplasm</keyword>
<dbReference type="GO" id="GO:0061702">
    <property type="term" value="C:canonical inflammasome complex"/>
    <property type="evidence" value="ECO:0007669"/>
    <property type="project" value="UniProtKB-SubCell"/>
</dbReference>
<dbReference type="GeneTree" id="ENSGT00940000164898"/>
<evidence type="ECO:0000256" key="5">
    <source>
        <dbReference type="ARBA" id="ARBA00023198"/>
    </source>
</evidence>
<reference evidence="10" key="1">
    <citation type="submission" date="2025-08" db="UniProtKB">
        <authorList>
            <consortium name="Ensembl"/>
        </authorList>
    </citation>
    <scope>IDENTIFICATION</scope>
</reference>
<evidence type="ECO:0000256" key="1">
    <source>
        <dbReference type="ARBA" id="ARBA00004110"/>
    </source>
</evidence>
<gene>
    <name evidence="10" type="primary">LOC115651466</name>
</gene>
<accession>A0A8C4WDX1</accession>
<dbReference type="AlphaFoldDB" id="A0A8C4WDX1"/>
<dbReference type="SMART" id="SM01289">
    <property type="entry name" value="PYRIN"/>
    <property type="match status" value="1"/>
</dbReference>
<evidence type="ECO:0000256" key="7">
    <source>
        <dbReference type="SAM" id="MobiDB-lite"/>
    </source>
</evidence>